<dbReference type="Proteomes" id="UP000887564">
    <property type="component" value="Unplaced"/>
</dbReference>
<accession>A0A914RKA3</accession>
<organism evidence="1 2">
    <name type="scientific">Parascaris equorum</name>
    <name type="common">Equine roundworm</name>
    <dbReference type="NCBI Taxonomy" id="6256"/>
    <lineage>
        <taxon>Eukaryota</taxon>
        <taxon>Metazoa</taxon>
        <taxon>Ecdysozoa</taxon>
        <taxon>Nematoda</taxon>
        <taxon>Chromadorea</taxon>
        <taxon>Rhabditida</taxon>
        <taxon>Spirurina</taxon>
        <taxon>Ascaridomorpha</taxon>
        <taxon>Ascaridoidea</taxon>
        <taxon>Ascarididae</taxon>
        <taxon>Parascaris</taxon>
    </lineage>
</organism>
<proteinExistence type="predicted"/>
<dbReference type="Gene3D" id="3.40.50.720">
    <property type="entry name" value="NAD(P)-binding Rossmann-like Domain"/>
    <property type="match status" value="1"/>
</dbReference>
<evidence type="ECO:0000313" key="2">
    <source>
        <dbReference type="WBParaSite" id="PEQ_0000672101-mRNA-1"/>
    </source>
</evidence>
<keyword evidence="1" id="KW-1185">Reference proteome</keyword>
<dbReference type="AlphaFoldDB" id="A0A914RKA3"/>
<evidence type="ECO:0000313" key="1">
    <source>
        <dbReference type="Proteomes" id="UP000887564"/>
    </source>
</evidence>
<dbReference type="SUPFAM" id="SSF51735">
    <property type="entry name" value="NAD(P)-binding Rossmann-fold domains"/>
    <property type="match status" value="1"/>
</dbReference>
<protein>
    <submittedName>
        <fullName evidence="2">Uncharacterized protein</fullName>
    </submittedName>
</protein>
<name>A0A914RKA3_PAREQ</name>
<dbReference type="WBParaSite" id="PEQ_0000672101-mRNA-1">
    <property type="protein sequence ID" value="PEQ_0000672101-mRNA-1"/>
    <property type="gene ID" value="PEQ_0000672101"/>
</dbReference>
<dbReference type="InterPro" id="IPR036291">
    <property type="entry name" value="NAD(P)-bd_dom_sf"/>
</dbReference>
<sequence length="76" mass="8589">MSGERISHNRTTSDCRVLVTGATGYLAIHCIQQLLKEGYTCTIPSPIPFRYTKLPPLMAMNKWKRKSHKSNLAVID</sequence>
<reference evidence="2" key="1">
    <citation type="submission" date="2022-11" db="UniProtKB">
        <authorList>
            <consortium name="WormBaseParasite"/>
        </authorList>
    </citation>
    <scope>IDENTIFICATION</scope>
</reference>